<keyword evidence="3" id="KW-1185">Reference proteome</keyword>
<dbReference type="Proteomes" id="UP000267250">
    <property type="component" value="Chromosome"/>
</dbReference>
<protein>
    <recommendedName>
        <fullName evidence="4">DUF2273 domain-containing protein</fullName>
    </recommendedName>
</protein>
<dbReference type="AlphaFoldDB" id="A0A3S9SZ61"/>
<dbReference type="RefSeq" id="WP_127016880.1">
    <property type="nucleotide sequence ID" value="NZ_CP016379.1"/>
</dbReference>
<reference evidence="2 3" key="1">
    <citation type="submission" date="2016-07" db="EMBL/GenBank/DDBJ databases">
        <title>Genome and transcriptome analysis of iron-reducing fermentative bacteria Anoxybacter fermentans.</title>
        <authorList>
            <person name="Zeng X."/>
            <person name="Shao Z."/>
        </authorList>
    </citation>
    <scope>NUCLEOTIDE SEQUENCE [LARGE SCALE GENOMIC DNA]</scope>
    <source>
        <strain evidence="2 3">DY22613</strain>
    </source>
</reference>
<evidence type="ECO:0000256" key="1">
    <source>
        <dbReference type="SAM" id="Phobius"/>
    </source>
</evidence>
<gene>
    <name evidence="2" type="ORF">BBF96_09155</name>
</gene>
<feature type="transmembrane region" description="Helical" evidence="1">
    <location>
        <begin position="21"/>
        <end position="54"/>
    </location>
</feature>
<dbReference type="EMBL" id="CP016379">
    <property type="protein sequence ID" value="AZR73538.1"/>
    <property type="molecule type" value="Genomic_DNA"/>
</dbReference>
<dbReference type="OrthoDB" id="1727295at2"/>
<evidence type="ECO:0008006" key="4">
    <source>
        <dbReference type="Google" id="ProtNLM"/>
    </source>
</evidence>
<sequence>MDLVEVLTRLLEIFYHHRGKIIGLLTGFLISILLLTLGLLKTFFIVGCSIIGFVIGKKVDNHEDFRDLIDRILPPHD</sequence>
<dbReference type="Pfam" id="PF10031">
    <property type="entry name" value="DUF2273"/>
    <property type="match status" value="1"/>
</dbReference>
<dbReference type="KEGG" id="aft:BBF96_09155"/>
<organism evidence="2 3">
    <name type="scientific">Anoxybacter fermentans</name>
    <dbReference type="NCBI Taxonomy" id="1323375"/>
    <lineage>
        <taxon>Bacteria</taxon>
        <taxon>Bacillati</taxon>
        <taxon>Bacillota</taxon>
        <taxon>Clostridia</taxon>
        <taxon>Halanaerobiales</taxon>
        <taxon>Anoxybacter</taxon>
    </lineage>
</organism>
<evidence type="ECO:0000313" key="2">
    <source>
        <dbReference type="EMBL" id="AZR73538.1"/>
    </source>
</evidence>
<name>A0A3S9SZ61_9FIRM</name>
<accession>A0A3S9SZ61</accession>
<keyword evidence="1" id="KW-0472">Membrane</keyword>
<dbReference type="InterPro" id="IPR018730">
    <property type="entry name" value="DUF2273"/>
</dbReference>
<proteinExistence type="predicted"/>
<keyword evidence="1" id="KW-1133">Transmembrane helix</keyword>
<evidence type="ECO:0000313" key="3">
    <source>
        <dbReference type="Proteomes" id="UP000267250"/>
    </source>
</evidence>
<keyword evidence="1" id="KW-0812">Transmembrane</keyword>